<gene>
    <name evidence="3" type="ORF">Fmac_031514</name>
</gene>
<organism evidence="3 4">
    <name type="scientific">Flemingia macrophylla</name>
    <dbReference type="NCBI Taxonomy" id="520843"/>
    <lineage>
        <taxon>Eukaryota</taxon>
        <taxon>Viridiplantae</taxon>
        <taxon>Streptophyta</taxon>
        <taxon>Embryophyta</taxon>
        <taxon>Tracheophyta</taxon>
        <taxon>Spermatophyta</taxon>
        <taxon>Magnoliopsida</taxon>
        <taxon>eudicotyledons</taxon>
        <taxon>Gunneridae</taxon>
        <taxon>Pentapetalae</taxon>
        <taxon>rosids</taxon>
        <taxon>fabids</taxon>
        <taxon>Fabales</taxon>
        <taxon>Fabaceae</taxon>
        <taxon>Papilionoideae</taxon>
        <taxon>50 kb inversion clade</taxon>
        <taxon>NPAAA clade</taxon>
        <taxon>indigoferoid/millettioid clade</taxon>
        <taxon>Phaseoleae</taxon>
        <taxon>Flemingia</taxon>
    </lineage>
</organism>
<name>A0ABD1L2A9_9FABA</name>
<dbReference type="EMBL" id="JBGMDY010000011">
    <property type="protein sequence ID" value="KAL2317638.1"/>
    <property type="molecule type" value="Genomic_DNA"/>
</dbReference>
<reference evidence="3 4" key="1">
    <citation type="submission" date="2024-08" db="EMBL/GenBank/DDBJ databases">
        <title>Insights into the chromosomal genome structure of Flemingia macrophylla.</title>
        <authorList>
            <person name="Ding Y."/>
            <person name="Zhao Y."/>
            <person name="Bi W."/>
            <person name="Wu M."/>
            <person name="Zhao G."/>
            <person name="Gong Y."/>
            <person name="Li W."/>
            <person name="Zhang P."/>
        </authorList>
    </citation>
    <scope>NUCLEOTIDE SEQUENCE [LARGE SCALE GENOMIC DNA]</scope>
    <source>
        <strain evidence="3">DYQJB</strain>
        <tissue evidence="3">Leaf</tissue>
    </source>
</reference>
<dbReference type="InterPro" id="IPR038765">
    <property type="entry name" value="Papain-like_cys_pep_sf"/>
</dbReference>
<dbReference type="PANTHER" id="PTHR24006">
    <property type="entry name" value="UBIQUITIN CARBOXYL-TERMINAL HYDROLASE"/>
    <property type="match status" value="1"/>
</dbReference>
<dbReference type="Proteomes" id="UP001603857">
    <property type="component" value="Unassembled WGS sequence"/>
</dbReference>
<dbReference type="SUPFAM" id="SSF54001">
    <property type="entry name" value="Cysteine proteinases"/>
    <property type="match status" value="1"/>
</dbReference>
<feature type="region of interest" description="Disordered" evidence="1">
    <location>
        <begin position="325"/>
        <end position="358"/>
    </location>
</feature>
<dbReference type="Pfam" id="PF00443">
    <property type="entry name" value="UCH"/>
    <property type="match status" value="1"/>
</dbReference>
<sequence length="358" mass="39638">MHFCFSCISVLSRCKSYEKAKKKMTVLEAPNVLTIALKRFQSGKFGKLNKPIRFPEILDLAPFMSGTSDLPIYRLYGAIVHLDTMNAAFSGHYVSYVKNFQSRWFKVDDSVVTAVELESVLEKGAYMLFYARCSPRAPRVIRNSIISSDSKWKLNGRTVAMKSRQVSTVSGAGERMTSLPPSDGSLSLDTIYMKFAKRILEEDSSSDNSSLISSNSDAGSCTTDSTCDSTSTDDFADYIFGDLGRCSGGMLSTRYSPSSDTDPHDSVLPHSTGFQTPPSGPKVEVDSLLYRGRSMNVKRSGENVPHFRPDTNIQHRKLDTIRSSSSFRETGSVKRAGSNHFNDRNPGVSCIKPRDRTD</sequence>
<evidence type="ECO:0000259" key="2">
    <source>
        <dbReference type="PROSITE" id="PS50235"/>
    </source>
</evidence>
<dbReference type="InterPro" id="IPR028889">
    <property type="entry name" value="USP"/>
</dbReference>
<feature type="domain" description="USP" evidence="2">
    <location>
        <begin position="1"/>
        <end position="133"/>
    </location>
</feature>
<accession>A0ABD1L2A9</accession>
<dbReference type="Gene3D" id="3.90.70.10">
    <property type="entry name" value="Cysteine proteinases"/>
    <property type="match status" value="1"/>
</dbReference>
<feature type="region of interest" description="Disordered" evidence="1">
    <location>
        <begin position="206"/>
        <end position="226"/>
    </location>
</feature>
<proteinExistence type="predicted"/>
<protein>
    <recommendedName>
        <fullName evidence="2">USP domain-containing protein</fullName>
    </recommendedName>
</protein>
<comment type="caution">
    <text evidence="3">The sequence shown here is derived from an EMBL/GenBank/DDBJ whole genome shotgun (WGS) entry which is preliminary data.</text>
</comment>
<dbReference type="PROSITE" id="PS50235">
    <property type="entry name" value="USP_3"/>
    <property type="match status" value="1"/>
</dbReference>
<dbReference type="AlphaFoldDB" id="A0ABD1L2A9"/>
<evidence type="ECO:0000313" key="4">
    <source>
        <dbReference type="Proteomes" id="UP001603857"/>
    </source>
</evidence>
<dbReference type="InterPro" id="IPR050164">
    <property type="entry name" value="Peptidase_C19"/>
</dbReference>
<dbReference type="PANTHER" id="PTHR24006:SF874">
    <property type="entry name" value="UBIQUITIN CARBOXYL-TERMINAL HYDROLASE 16"/>
    <property type="match status" value="1"/>
</dbReference>
<evidence type="ECO:0000313" key="3">
    <source>
        <dbReference type="EMBL" id="KAL2317638.1"/>
    </source>
</evidence>
<feature type="region of interest" description="Disordered" evidence="1">
    <location>
        <begin position="254"/>
        <end position="282"/>
    </location>
</feature>
<keyword evidence="4" id="KW-1185">Reference proteome</keyword>
<evidence type="ECO:0000256" key="1">
    <source>
        <dbReference type="SAM" id="MobiDB-lite"/>
    </source>
</evidence>
<dbReference type="InterPro" id="IPR001394">
    <property type="entry name" value="Peptidase_C19_UCH"/>
</dbReference>